<gene>
    <name evidence="3" type="ORF">GTOL_12543</name>
</gene>
<dbReference type="InterPro" id="IPR053737">
    <property type="entry name" value="Type_II_TA_Toxin"/>
</dbReference>
<evidence type="ECO:0000313" key="4">
    <source>
        <dbReference type="Proteomes" id="UP000742786"/>
    </source>
</evidence>
<organism evidence="3 4">
    <name type="scientific">Georgfuchsia toluolica</name>
    <dbReference type="NCBI Taxonomy" id="424218"/>
    <lineage>
        <taxon>Bacteria</taxon>
        <taxon>Pseudomonadati</taxon>
        <taxon>Pseudomonadota</taxon>
        <taxon>Betaproteobacteria</taxon>
        <taxon>Nitrosomonadales</taxon>
        <taxon>Sterolibacteriaceae</taxon>
        <taxon>Georgfuchsia</taxon>
    </lineage>
</organism>
<proteinExistence type="predicted"/>
<comment type="caution">
    <text evidence="3">The sequence shown here is derived from an EMBL/GenBank/DDBJ whole genome shotgun (WGS) entry which is preliminary data.</text>
</comment>
<reference evidence="3" key="1">
    <citation type="submission" date="2021-04" db="EMBL/GenBank/DDBJ databases">
        <authorList>
            <person name="Hornung B."/>
        </authorList>
    </citation>
    <scope>NUCLEOTIDE SEQUENCE</scope>
    <source>
        <strain evidence="3">G5G6</strain>
    </source>
</reference>
<dbReference type="Proteomes" id="UP000742786">
    <property type="component" value="Unassembled WGS sequence"/>
</dbReference>
<dbReference type="InterPro" id="IPR003812">
    <property type="entry name" value="Fido"/>
</dbReference>
<dbReference type="PROSITE" id="PS51459">
    <property type="entry name" value="FIDO"/>
    <property type="match status" value="1"/>
</dbReference>
<dbReference type="PANTHER" id="PTHR39426">
    <property type="entry name" value="HOMOLOGY TO DEATH-ON-CURING PROTEIN OF PHAGE P1"/>
    <property type="match status" value="1"/>
</dbReference>
<accession>A0A916J677</accession>
<evidence type="ECO:0000256" key="1">
    <source>
        <dbReference type="SAM" id="MobiDB-lite"/>
    </source>
</evidence>
<evidence type="ECO:0000259" key="2">
    <source>
        <dbReference type="PROSITE" id="PS51459"/>
    </source>
</evidence>
<feature type="region of interest" description="Disordered" evidence="1">
    <location>
        <begin position="20"/>
        <end position="43"/>
    </location>
</feature>
<dbReference type="InterPro" id="IPR006440">
    <property type="entry name" value="Doc"/>
</dbReference>
<protein>
    <recommendedName>
        <fullName evidence="2">Fido domain-containing protein</fullName>
    </recommendedName>
</protein>
<dbReference type="EMBL" id="CAJQUM010000001">
    <property type="protein sequence ID" value="CAG4884660.1"/>
    <property type="molecule type" value="Genomic_DNA"/>
</dbReference>
<feature type="domain" description="Fido" evidence="2">
    <location>
        <begin position="55"/>
        <end position="171"/>
    </location>
</feature>
<sequence length="176" mass="18835">MVAMKEATEAVTDKLVIHGDSRWPSHRDSLQSQRGLKGRSGSACHMAKSPSGLSCHWGALLLLHDESLAEHGGTAGLRDERLLNSVLARPLNLAACGEPDFADLAAAYGSGLAQNHAFVDGRKRVAFLAVGLFLRVNGYRLNASQAEATLTMLSLAAGELEEATFAAWIRARGEKR</sequence>
<dbReference type="NCBIfam" id="TIGR01550">
    <property type="entry name" value="DOC_P1"/>
    <property type="match status" value="1"/>
</dbReference>
<dbReference type="Pfam" id="PF02661">
    <property type="entry name" value="Fic"/>
    <property type="match status" value="1"/>
</dbReference>
<keyword evidence="4" id="KW-1185">Reference proteome</keyword>
<dbReference type="Gene3D" id="1.20.120.1870">
    <property type="entry name" value="Fic/DOC protein, Fido domain"/>
    <property type="match status" value="1"/>
</dbReference>
<dbReference type="AlphaFoldDB" id="A0A916J677"/>
<evidence type="ECO:0000313" key="3">
    <source>
        <dbReference type="EMBL" id="CAG4884660.1"/>
    </source>
</evidence>
<dbReference type="GO" id="GO:0016301">
    <property type="term" value="F:kinase activity"/>
    <property type="evidence" value="ECO:0007669"/>
    <property type="project" value="InterPro"/>
</dbReference>
<dbReference type="PANTHER" id="PTHR39426:SF1">
    <property type="entry name" value="HOMOLOGY TO DEATH-ON-CURING PROTEIN OF PHAGE P1"/>
    <property type="match status" value="1"/>
</dbReference>
<feature type="compositionally biased region" description="Basic and acidic residues" evidence="1">
    <location>
        <begin position="20"/>
        <end position="29"/>
    </location>
</feature>
<name>A0A916J677_9PROT</name>